<name>A0A0G0P9V9_UNCC2</name>
<dbReference type="PANTHER" id="PTHR11845">
    <property type="entry name" value="5'-DEOXYNUCLEOTIDASE HDDC2"/>
    <property type="match status" value="1"/>
</dbReference>
<sequence length="191" mass="21715">MEKEVTKFIYELGQLRRLRHVGLTIAGVTDPLSVADHNLRAAQIAYILAFLEGYKNPSEICSMVVFHDIDECRIGDIHKVANRYIKADKEGAVKDQTKDLGGLGESIFKLYNSVGYNKNIAGDLAKDADYLEQAFTAKEYLEKGYKFAQDWIDNVGKVLKTETARKLWHEMQKTDSNDWWQGVKKIPGINE</sequence>
<keyword evidence="2 4" id="KW-0378">Hydrolase</keyword>
<dbReference type="GO" id="GO:0002953">
    <property type="term" value="F:5'-deoxynucleotidase activity"/>
    <property type="evidence" value="ECO:0007669"/>
    <property type="project" value="InterPro"/>
</dbReference>
<feature type="domain" description="HD" evidence="3">
    <location>
        <begin position="13"/>
        <end position="166"/>
    </location>
</feature>
<dbReference type="InterPro" id="IPR039356">
    <property type="entry name" value="YfbR/HDDC2"/>
</dbReference>
<evidence type="ECO:0000256" key="1">
    <source>
        <dbReference type="ARBA" id="ARBA00022723"/>
    </source>
</evidence>
<protein>
    <submittedName>
        <fullName evidence="4">Metal dependent phosphohydrolase</fullName>
    </submittedName>
</protein>
<organism evidence="4 5">
    <name type="scientific">candidate division CPR2 bacterium GW2011_GWC2_39_10</name>
    <dbReference type="NCBI Taxonomy" id="1618345"/>
    <lineage>
        <taxon>Bacteria</taxon>
        <taxon>Bacteria division CPR2</taxon>
    </lineage>
</organism>
<dbReference type="EMBL" id="LBVV01000006">
    <property type="protein sequence ID" value="KKQ94924.1"/>
    <property type="molecule type" value="Genomic_DNA"/>
</dbReference>
<evidence type="ECO:0000313" key="4">
    <source>
        <dbReference type="EMBL" id="KKQ94924.1"/>
    </source>
</evidence>
<dbReference type="Gene3D" id="1.10.3210.10">
    <property type="entry name" value="Hypothetical protein af1432"/>
    <property type="match status" value="1"/>
</dbReference>
<dbReference type="InterPro" id="IPR006674">
    <property type="entry name" value="HD_domain"/>
</dbReference>
<dbReference type="SUPFAM" id="SSF109604">
    <property type="entry name" value="HD-domain/PDEase-like"/>
    <property type="match status" value="1"/>
</dbReference>
<reference evidence="4 5" key="1">
    <citation type="journal article" date="2015" name="Nature">
        <title>rRNA introns, odd ribosomes, and small enigmatic genomes across a large radiation of phyla.</title>
        <authorList>
            <person name="Brown C.T."/>
            <person name="Hug L.A."/>
            <person name="Thomas B.C."/>
            <person name="Sharon I."/>
            <person name="Castelle C.J."/>
            <person name="Singh A."/>
            <person name="Wilkins M.J."/>
            <person name="Williams K.H."/>
            <person name="Banfield J.F."/>
        </authorList>
    </citation>
    <scope>NUCLEOTIDE SEQUENCE [LARGE SCALE GENOMIC DNA]</scope>
</reference>
<evidence type="ECO:0000259" key="3">
    <source>
        <dbReference type="Pfam" id="PF13023"/>
    </source>
</evidence>
<dbReference type="PANTHER" id="PTHR11845:SF13">
    <property type="entry name" value="5'-DEOXYNUCLEOTIDASE HDDC2"/>
    <property type="match status" value="1"/>
</dbReference>
<dbReference type="GO" id="GO:0046872">
    <property type="term" value="F:metal ion binding"/>
    <property type="evidence" value="ECO:0007669"/>
    <property type="project" value="UniProtKB-KW"/>
</dbReference>
<keyword evidence="1" id="KW-0479">Metal-binding</keyword>
<evidence type="ECO:0000313" key="5">
    <source>
        <dbReference type="Proteomes" id="UP000034207"/>
    </source>
</evidence>
<dbReference type="Pfam" id="PF13023">
    <property type="entry name" value="HD_3"/>
    <property type="match status" value="1"/>
</dbReference>
<dbReference type="GO" id="GO:0005737">
    <property type="term" value="C:cytoplasm"/>
    <property type="evidence" value="ECO:0007669"/>
    <property type="project" value="TreeGrafter"/>
</dbReference>
<proteinExistence type="predicted"/>
<comment type="caution">
    <text evidence="4">The sequence shown here is derived from an EMBL/GenBank/DDBJ whole genome shotgun (WGS) entry which is preliminary data.</text>
</comment>
<gene>
    <name evidence="4" type="ORF">UT18_C0006G0022</name>
</gene>
<evidence type="ECO:0000256" key="2">
    <source>
        <dbReference type="ARBA" id="ARBA00022801"/>
    </source>
</evidence>
<dbReference type="Proteomes" id="UP000034207">
    <property type="component" value="Unassembled WGS sequence"/>
</dbReference>
<accession>A0A0G0P9V9</accession>
<dbReference type="AlphaFoldDB" id="A0A0G0P9V9"/>
<dbReference type="STRING" id="1618345.UT18_C0006G0022"/>